<protein>
    <submittedName>
        <fullName evidence="2">Uncharacterized protein</fullName>
    </submittedName>
</protein>
<evidence type="ECO:0000313" key="3">
    <source>
        <dbReference type="Proteomes" id="UP001634393"/>
    </source>
</evidence>
<dbReference type="InterPro" id="IPR025659">
    <property type="entry name" value="Tubby-like_C"/>
</dbReference>
<dbReference type="InterPro" id="IPR007612">
    <property type="entry name" value="LOR"/>
</dbReference>
<organism evidence="2 3">
    <name type="scientific">Penstemon smallii</name>
    <dbReference type="NCBI Taxonomy" id="265156"/>
    <lineage>
        <taxon>Eukaryota</taxon>
        <taxon>Viridiplantae</taxon>
        <taxon>Streptophyta</taxon>
        <taxon>Embryophyta</taxon>
        <taxon>Tracheophyta</taxon>
        <taxon>Spermatophyta</taxon>
        <taxon>Magnoliopsida</taxon>
        <taxon>eudicotyledons</taxon>
        <taxon>Gunneridae</taxon>
        <taxon>Pentapetalae</taxon>
        <taxon>asterids</taxon>
        <taxon>lamiids</taxon>
        <taxon>Lamiales</taxon>
        <taxon>Plantaginaceae</taxon>
        <taxon>Cheloneae</taxon>
        <taxon>Penstemon</taxon>
    </lineage>
</organism>
<dbReference type="InterPro" id="IPR038595">
    <property type="entry name" value="LOR_sf"/>
</dbReference>
<evidence type="ECO:0000256" key="1">
    <source>
        <dbReference type="ARBA" id="ARBA00005437"/>
    </source>
</evidence>
<dbReference type="SUPFAM" id="SSF54518">
    <property type="entry name" value="Tubby C-terminal domain-like"/>
    <property type="match status" value="1"/>
</dbReference>
<dbReference type="Gene3D" id="2.40.160.200">
    <property type="entry name" value="LURP1-related"/>
    <property type="match status" value="1"/>
</dbReference>
<reference evidence="2 3" key="1">
    <citation type="submission" date="2024-12" db="EMBL/GenBank/DDBJ databases">
        <title>The unique morphological basis and parallel evolutionary history of personate flowers in Penstemon.</title>
        <authorList>
            <person name="Depatie T.H."/>
            <person name="Wessinger C.A."/>
        </authorList>
    </citation>
    <scope>NUCLEOTIDE SEQUENCE [LARGE SCALE GENOMIC DNA]</scope>
    <source>
        <strain evidence="2">WTNN_2</strain>
        <tissue evidence="2">Leaf</tissue>
    </source>
</reference>
<dbReference type="PANTHER" id="PTHR31087:SF85">
    <property type="entry name" value="PROTEIN LURP-ONE-RELATED 7"/>
    <property type="match status" value="1"/>
</dbReference>
<keyword evidence="3" id="KW-1185">Reference proteome</keyword>
<dbReference type="Pfam" id="PF04525">
    <property type="entry name" value="LOR"/>
    <property type="match status" value="1"/>
</dbReference>
<proteinExistence type="inferred from homology"/>
<comment type="caution">
    <text evidence="2">The sequence shown here is derived from an EMBL/GenBank/DDBJ whole genome shotgun (WGS) entry which is preliminary data.</text>
</comment>
<evidence type="ECO:0000313" key="2">
    <source>
        <dbReference type="EMBL" id="KAL3850550.1"/>
    </source>
</evidence>
<accession>A0ABD3UMC2</accession>
<dbReference type="PANTHER" id="PTHR31087">
    <property type="match status" value="1"/>
</dbReference>
<dbReference type="AlphaFoldDB" id="A0ABD3UMC2"/>
<dbReference type="EMBL" id="JBJXBP010000001">
    <property type="protein sequence ID" value="KAL3850550.1"/>
    <property type="molecule type" value="Genomic_DNA"/>
</dbReference>
<name>A0ABD3UMC2_9LAMI</name>
<dbReference type="Proteomes" id="UP001634393">
    <property type="component" value="Unassembled WGS sequence"/>
</dbReference>
<comment type="similarity">
    <text evidence="1">Belongs to the LOR family.</text>
</comment>
<gene>
    <name evidence="2" type="ORF">ACJIZ3_012432</name>
</gene>
<sequence length="200" mass="22977">MEVNSTIPISEPSFQIPFDLFVCKKRSTGFLTFSDSAGNLVYRVEKLNPKSTEFHHHHHHHRPHCIKLLLDSADNTLFSIHQVKKGSWKVFRGNEKEDKDLILKVERTLDELTRSEFEIEIVLLNEGSKLTMKGCPFKRSCTIYEGNSIVAESSLMYTLGIGKMFVPRSRFRVTIFPGTTDHGLIVSLIAIFFHGRKLWI</sequence>